<keyword evidence="2" id="KW-1185">Reference proteome</keyword>
<gene>
    <name evidence="1" type="ORF">CHS0354_001668</name>
</gene>
<protein>
    <submittedName>
        <fullName evidence="1">Uncharacterized protein</fullName>
    </submittedName>
</protein>
<name>A0AAE0VKA8_9BIVA</name>
<dbReference type="Proteomes" id="UP001195483">
    <property type="component" value="Unassembled WGS sequence"/>
</dbReference>
<evidence type="ECO:0000313" key="2">
    <source>
        <dbReference type="Proteomes" id="UP001195483"/>
    </source>
</evidence>
<accession>A0AAE0VKA8</accession>
<organism evidence="1 2">
    <name type="scientific">Potamilus streckersoni</name>
    <dbReference type="NCBI Taxonomy" id="2493646"/>
    <lineage>
        <taxon>Eukaryota</taxon>
        <taxon>Metazoa</taxon>
        <taxon>Spiralia</taxon>
        <taxon>Lophotrochozoa</taxon>
        <taxon>Mollusca</taxon>
        <taxon>Bivalvia</taxon>
        <taxon>Autobranchia</taxon>
        <taxon>Heteroconchia</taxon>
        <taxon>Palaeoheterodonta</taxon>
        <taxon>Unionida</taxon>
        <taxon>Unionoidea</taxon>
        <taxon>Unionidae</taxon>
        <taxon>Ambleminae</taxon>
        <taxon>Lampsilini</taxon>
        <taxon>Potamilus</taxon>
    </lineage>
</organism>
<reference evidence="1" key="1">
    <citation type="journal article" date="2021" name="Genome Biol. Evol.">
        <title>A High-Quality Reference Genome for a Parasitic Bivalve with Doubly Uniparental Inheritance (Bivalvia: Unionida).</title>
        <authorList>
            <person name="Smith C.H."/>
        </authorList>
    </citation>
    <scope>NUCLEOTIDE SEQUENCE</scope>
    <source>
        <strain evidence="1">CHS0354</strain>
    </source>
</reference>
<comment type="caution">
    <text evidence="1">The sequence shown here is derived from an EMBL/GenBank/DDBJ whole genome shotgun (WGS) entry which is preliminary data.</text>
</comment>
<reference evidence="1" key="2">
    <citation type="journal article" date="2021" name="Genome Biol. Evol.">
        <title>Developing a high-quality reference genome for a parasitic bivalve with doubly uniparental inheritance (Bivalvia: Unionida).</title>
        <authorList>
            <person name="Smith C.H."/>
        </authorList>
    </citation>
    <scope>NUCLEOTIDE SEQUENCE</scope>
    <source>
        <strain evidence="1">CHS0354</strain>
        <tissue evidence="1">Mantle</tissue>
    </source>
</reference>
<evidence type="ECO:0000313" key="1">
    <source>
        <dbReference type="EMBL" id="KAK3580007.1"/>
    </source>
</evidence>
<dbReference type="EMBL" id="JAEAOA010000161">
    <property type="protein sequence ID" value="KAK3580007.1"/>
    <property type="molecule type" value="Genomic_DNA"/>
</dbReference>
<dbReference type="AlphaFoldDB" id="A0AAE0VKA8"/>
<reference evidence="1" key="3">
    <citation type="submission" date="2023-05" db="EMBL/GenBank/DDBJ databases">
        <authorList>
            <person name="Smith C.H."/>
        </authorList>
    </citation>
    <scope>NUCLEOTIDE SEQUENCE</scope>
    <source>
        <strain evidence="1">CHS0354</strain>
        <tissue evidence="1">Mantle</tissue>
    </source>
</reference>
<proteinExistence type="predicted"/>
<sequence length="188" mass="21044">MITSVGVTRGFIFGLSVFVTRALYRAIETRLTQHTLTQVYNPRVGWNVNPGYEVFGHFQCLDNLLDSLQSAPSNMSACSHELCKFSYLFGNCVRALDIKHGVSNQNADLFGNCVRAMDIKYGISNQNADLFGNCVRAMDIKHGVSNQNADLFGNCVRAMDIKHGVRAMDIKHGVSNQNAHKISRKYHW</sequence>